<keyword evidence="2" id="KW-0819">tRNA processing</keyword>
<dbReference type="GO" id="GO:0006364">
    <property type="term" value="P:rRNA processing"/>
    <property type="evidence" value="ECO:0007669"/>
    <property type="project" value="TreeGrafter"/>
</dbReference>
<organism evidence="5 6">
    <name type="scientific">Stemphylium lycopersici</name>
    <name type="common">Tomato gray leaf spot disease fungus</name>
    <name type="synonym">Thyrospora lycopersici</name>
    <dbReference type="NCBI Taxonomy" id="183478"/>
    <lineage>
        <taxon>Eukaryota</taxon>
        <taxon>Fungi</taxon>
        <taxon>Dikarya</taxon>
        <taxon>Ascomycota</taxon>
        <taxon>Pezizomycotina</taxon>
        <taxon>Dothideomycetes</taxon>
        <taxon>Pleosporomycetidae</taxon>
        <taxon>Pleosporales</taxon>
        <taxon>Pleosporineae</taxon>
        <taxon>Pleosporaceae</taxon>
        <taxon>Stemphylium</taxon>
    </lineage>
</organism>
<keyword evidence="5" id="KW-0378">Hydrolase</keyword>
<feature type="region of interest" description="Disordered" evidence="4">
    <location>
        <begin position="73"/>
        <end position="92"/>
    </location>
</feature>
<dbReference type="GO" id="GO:0001682">
    <property type="term" value="P:tRNA 5'-leader removal"/>
    <property type="evidence" value="ECO:0007669"/>
    <property type="project" value="InterPro"/>
</dbReference>
<comment type="caution">
    <text evidence="5">The sequence shown here is derived from an EMBL/GenBank/DDBJ whole genome shotgun (WGS) entry which is preliminary data.</text>
</comment>
<feature type="region of interest" description="Disordered" evidence="4">
    <location>
        <begin position="251"/>
        <end position="274"/>
    </location>
</feature>
<dbReference type="Proteomes" id="UP000249619">
    <property type="component" value="Unassembled WGS sequence"/>
</dbReference>
<feature type="region of interest" description="Disordered" evidence="4">
    <location>
        <begin position="181"/>
        <end position="205"/>
    </location>
</feature>
<dbReference type="PANTHER" id="PTHR28256">
    <property type="entry name" value="RIBONUCLEASES P/MRP PROTEIN SUBUNIT POP7"/>
    <property type="match status" value="1"/>
</dbReference>
<gene>
    <name evidence="5" type="ORF">DDE83_007448</name>
</gene>
<reference evidence="6" key="1">
    <citation type="submission" date="2018-05" db="EMBL/GenBank/DDBJ databases">
        <title>Draft genome sequence of Stemphylium lycopersici strain CIDEFI 213.</title>
        <authorList>
            <person name="Medina R."/>
            <person name="Franco M.E.E."/>
            <person name="Lucentini C.G."/>
            <person name="Saparrat M.C.N."/>
            <person name="Balatti P.A."/>
        </authorList>
    </citation>
    <scope>NUCLEOTIDE SEQUENCE [LARGE SCALE GENOMIC DNA]</scope>
    <source>
        <strain evidence="6">CIDEFI 213</strain>
    </source>
</reference>
<dbReference type="Gene3D" id="3.30.110.20">
    <property type="entry name" value="Alba-like domain"/>
    <property type="match status" value="1"/>
</dbReference>
<keyword evidence="6" id="KW-1185">Reference proteome</keyword>
<feature type="compositionally biased region" description="Basic residues" evidence="4">
    <location>
        <begin position="78"/>
        <end position="88"/>
    </location>
</feature>
<evidence type="ECO:0000256" key="1">
    <source>
        <dbReference type="ARBA" id="ARBA00004123"/>
    </source>
</evidence>
<dbReference type="GO" id="GO:0005655">
    <property type="term" value="C:nucleolar ribonuclease P complex"/>
    <property type="evidence" value="ECO:0007669"/>
    <property type="project" value="InterPro"/>
</dbReference>
<name>A0A364MVY0_STELY</name>
<dbReference type="GO" id="GO:0000294">
    <property type="term" value="P:nuclear-transcribed mRNA catabolic process, RNase MRP-dependent"/>
    <property type="evidence" value="ECO:0007669"/>
    <property type="project" value="TreeGrafter"/>
</dbReference>
<dbReference type="GO" id="GO:0034965">
    <property type="term" value="P:intronic box C/D snoRNA processing"/>
    <property type="evidence" value="ECO:0007669"/>
    <property type="project" value="TreeGrafter"/>
</dbReference>
<dbReference type="GO" id="GO:0000171">
    <property type="term" value="F:ribonuclease MRP activity"/>
    <property type="evidence" value="ECO:0007669"/>
    <property type="project" value="TreeGrafter"/>
</dbReference>
<dbReference type="GO" id="GO:0003723">
    <property type="term" value="F:RNA binding"/>
    <property type="evidence" value="ECO:0007669"/>
    <property type="project" value="TreeGrafter"/>
</dbReference>
<dbReference type="GO" id="GO:0000172">
    <property type="term" value="C:ribonuclease MRP complex"/>
    <property type="evidence" value="ECO:0007669"/>
    <property type="project" value="InterPro"/>
</dbReference>
<dbReference type="EC" id="3.1.26.5" evidence="5"/>
<dbReference type="Pfam" id="PF12328">
    <property type="entry name" value="Rpp20"/>
    <property type="match status" value="1"/>
</dbReference>
<dbReference type="InterPro" id="IPR014612">
    <property type="entry name" value="Pop7/Rpp20"/>
</dbReference>
<proteinExistence type="predicted"/>
<feature type="compositionally biased region" description="Polar residues" evidence="4">
    <location>
        <begin position="43"/>
        <end position="54"/>
    </location>
</feature>
<accession>A0A364MVY0</accession>
<dbReference type="GO" id="GO:0004526">
    <property type="term" value="F:ribonuclease P activity"/>
    <property type="evidence" value="ECO:0007669"/>
    <property type="project" value="UniProtKB-EC"/>
</dbReference>
<sequence>MTGKKRSSNGQVKPHPQPKSPAQDVPMTDAIPPCSQPQPPSSKTASAPNTTRNPQEAMEKSQEPLIQEDKLLPTPHATKPHNQRKKLPKLPNNTLITKRPLLHPSIPTPFSSAHFPKTLYVTASTPYIPCLKRVRKLLAQIVKREAQSVAALGKKHGTRGGGVLEANGRLEARDVERAVVGEVQGSRRGGGGSGGGGNGDGGEEVHLKATGRAISRALEIGVYFQGQGDCRVRVDMGSVSAVDDVEVVDAKGQSGGGDAAVQGEGEGGDGSHDVPETRIRTLSCVTVSIGLK</sequence>
<evidence type="ECO:0000313" key="5">
    <source>
        <dbReference type="EMBL" id="RAR05222.1"/>
    </source>
</evidence>
<evidence type="ECO:0000256" key="2">
    <source>
        <dbReference type="ARBA" id="ARBA00022694"/>
    </source>
</evidence>
<dbReference type="EMBL" id="QGDH01000136">
    <property type="protein sequence ID" value="RAR05222.1"/>
    <property type="molecule type" value="Genomic_DNA"/>
</dbReference>
<dbReference type="AlphaFoldDB" id="A0A364MVY0"/>
<evidence type="ECO:0000256" key="4">
    <source>
        <dbReference type="SAM" id="MobiDB-lite"/>
    </source>
</evidence>
<comment type="subcellular location">
    <subcellularLocation>
        <location evidence="1">Nucleus</location>
    </subcellularLocation>
</comment>
<keyword evidence="3" id="KW-0539">Nucleus</keyword>
<evidence type="ECO:0000313" key="6">
    <source>
        <dbReference type="Proteomes" id="UP000249619"/>
    </source>
</evidence>
<dbReference type="InterPro" id="IPR036882">
    <property type="entry name" value="Alba-like_dom_sf"/>
</dbReference>
<feature type="compositionally biased region" description="Gly residues" evidence="4">
    <location>
        <begin position="187"/>
        <end position="200"/>
    </location>
</feature>
<protein>
    <submittedName>
        <fullName evidence="5">Ribonuclease p mrp subunit pop7 protein</fullName>
        <ecNumber evidence="5">3.1.26.5</ecNumber>
    </submittedName>
</protein>
<feature type="region of interest" description="Disordered" evidence="4">
    <location>
        <begin position="1"/>
        <end position="65"/>
    </location>
</feature>
<dbReference type="STRING" id="183478.A0A364MVY0"/>
<evidence type="ECO:0000256" key="3">
    <source>
        <dbReference type="ARBA" id="ARBA00023242"/>
    </source>
</evidence>
<dbReference type="InterPro" id="IPR020241">
    <property type="entry name" value="RNase_P/MRP_Pop7_fungi"/>
</dbReference>
<dbReference type="PANTHER" id="PTHR28256:SF1">
    <property type="entry name" value="RIBONUCLEASES P_MRP PROTEIN SUBUNIT POP7"/>
    <property type="match status" value="1"/>
</dbReference>